<keyword evidence="2" id="KW-0489">Methyltransferase</keyword>
<dbReference type="InterPro" id="IPR029063">
    <property type="entry name" value="SAM-dependent_MTases_sf"/>
</dbReference>
<proteinExistence type="predicted"/>
<gene>
    <name evidence="2" type="ORF">NKI27_13910</name>
</gene>
<name>A0ABY6MZE3_9ALTE</name>
<keyword evidence="3" id="KW-1185">Reference proteome</keyword>
<accession>A0ABY6MZE3</accession>
<dbReference type="RefSeq" id="WP_265046644.1">
    <property type="nucleotide sequence ID" value="NZ_CP100390.1"/>
</dbReference>
<dbReference type="Proteomes" id="UP001163739">
    <property type="component" value="Chromosome"/>
</dbReference>
<protein>
    <submittedName>
        <fullName evidence="2">Class I SAM-dependent methyltransferase</fullName>
    </submittedName>
</protein>
<dbReference type="CDD" id="cd02440">
    <property type="entry name" value="AdoMet_MTases"/>
    <property type="match status" value="1"/>
</dbReference>
<dbReference type="EMBL" id="CP100390">
    <property type="protein sequence ID" value="UZE95155.1"/>
    <property type="molecule type" value="Genomic_DNA"/>
</dbReference>
<keyword evidence="2" id="KW-0808">Transferase</keyword>
<sequence length="240" mass="27246">MSGTVINLINRVAGYIKPVFRGNHTGWYASASLGKHIDPLARFFEYLLGVSIPRQKINRIKPQVISDLRGDIIEIGGFDNHFRSRYNSGEFRNLDVAPGKYVDIVANAECIPEVKSNSLGGIICISVIEHTTSPHKIIEEAHRCLKPGGVLLLSSPWIFETHMEPNDFLRFSKHQLENWCDQFETIEVDYTNSYVGVIAHFLQRNVVLRFILGSFFCLADLTMPNNSKWATQITLILKKR</sequence>
<dbReference type="Pfam" id="PF08241">
    <property type="entry name" value="Methyltransf_11"/>
    <property type="match status" value="1"/>
</dbReference>
<organism evidence="2 3">
    <name type="scientific">Alkalimarinus alittae</name>
    <dbReference type="NCBI Taxonomy" id="2961619"/>
    <lineage>
        <taxon>Bacteria</taxon>
        <taxon>Pseudomonadati</taxon>
        <taxon>Pseudomonadota</taxon>
        <taxon>Gammaproteobacteria</taxon>
        <taxon>Alteromonadales</taxon>
        <taxon>Alteromonadaceae</taxon>
        <taxon>Alkalimarinus</taxon>
    </lineage>
</organism>
<dbReference type="GO" id="GO:0032259">
    <property type="term" value="P:methylation"/>
    <property type="evidence" value="ECO:0007669"/>
    <property type="project" value="UniProtKB-KW"/>
</dbReference>
<dbReference type="InterPro" id="IPR013216">
    <property type="entry name" value="Methyltransf_11"/>
</dbReference>
<dbReference type="GO" id="GO:0008168">
    <property type="term" value="F:methyltransferase activity"/>
    <property type="evidence" value="ECO:0007669"/>
    <property type="project" value="UniProtKB-KW"/>
</dbReference>
<evidence type="ECO:0000259" key="1">
    <source>
        <dbReference type="Pfam" id="PF08241"/>
    </source>
</evidence>
<evidence type="ECO:0000313" key="2">
    <source>
        <dbReference type="EMBL" id="UZE95155.1"/>
    </source>
</evidence>
<dbReference type="Gene3D" id="3.40.50.150">
    <property type="entry name" value="Vaccinia Virus protein VP39"/>
    <property type="match status" value="1"/>
</dbReference>
<reference evidence="2" key="1">
    <citation type="submission" date="2022-06" db="EMBL/GenBank/DDBJ databases">
        <title>Alkalimarinus sp. nov., isolated from gut of a Alitta virens.</title>
        <authorList>
            <person name="Yang A.I."/>
            <person name="Shin N.-R."/>
        </authorList>
    </citation>
    <scope>NUCLEOTIDE SEQUENCE</scope>
    <source>
        <strain evidence="2">A2M4</strain>
    </source>
</reference>
<feature type="domain" description="Methyltransferase type 11" evidence="1">
    <location>
        <begin position="104"/>
        <end position="152"/>
    </location>
</feature>
<evidence type="ECO:0000313" key="3">
    <source>
        <dbReference type="Proteomes" id="UP001163739"/>
    </source>
</evidence>
<dbReference type="SUPFAM" id="SSF53335">
    <property type="entry name" value="S-adenosyl-L-methionine-dependent methyltransferases"/>
    <property type="match status" value="1"/>
</dbReference>